<sequence length="430" mass="48183">MHSSLLLHTIRNHFFPYYASSSIPHEMLSRNESNPPTTDETHRLHTSGASQSAGDGVWEMLMECAEAISRADWQRAIRELAMLSSNASAQGDSTERVTFYFSNALTFRIVQCVGESMAIETPALIPEQPSNEDIQAAYLALNQVTPFVRFAHLTANQAILEALENEDMAHIVDLDIKQGVQWPPLMQALAERTRGPPRLRISGIGASMDELEQTGMRLAEFARSLNLPFEFNAVARRIDDFPAAESLRLEMGEVVAVNCTLQLHRLLHLGSDSLSYVLEMIKALQPKVVAIAEKEASNNQSSFVDRLKEAFCYYSAIFDSLEATLPASSSERLKIEQVMLGREIVNIVACEDSQRMERHENFVRWKEFMEKTGFSAVAPSTFAVAQAKLLLRLHYPAEGYKLFEHEDSLFLGWQDRPLLAVSSWHGCSAS</sequence>
<reference evidence="2" key="1">
    <citation type="journal article" date="2024" name="Proc. Natl. Acad. Sci. U.S.A.">
        <title>Extraordinary preservation of gene collinearity over three hundred million years revealed in homosporous lycophytes.</title>
        <authorList>
            <person name="Li C."/>
            <person name="Wickell D."/>
            <person name="Kuo L.Y."/>
            <person name="Chen X."/>
            <person name="Nie B."/>
            <person name="Liao X."/>
            <person name="Peng D."/>
            <person name="Ji J."/>
            <person name="Jenkins J."/>
            <person name="Williams M."/>
            <person name="Shu S."/>
            <person name="Plott C."/>
            <person name="Barry K."/>
            <person name="Rajasekar S."/>
            <person name="Grimwood J."/>
            <person name="Han X."/>
            <person name="Sun S."/>
            <person name="Hou Z."/>
            <person name="He W."/>
            <person name="Dai G."/>
            <person name="Sun C."/>
            <person name="Schmutz J."/>
            <person name="Leebens-Mack J.H."/>
            <person name="Li F.W."/>
            <person name="Wang L."/>
        </authorList>
    </citation>
    <scope>NUCLEOTIDE SEQUENCE [LARGE SCALE GENOMIC DNA]</scope>
    <source>
        <strain evidence="2">cv. PW_Plant_1</strain>
    </source>
</reference>
<name>A0ACC2BVQ5_DIPCM</name>
<dbReference type="EMBL" id="CM055104">
    <property type="protein sequence ID" value="KAJ7533841.1"/>
    <property type="molecule type" value="Genomic_DNA"/>
</dbReference>
<protein>
    <submittedName>
        <fullName evidence="1">Uncharacterized protein</fullName>
    </submittedName>
</protein>
<evidence type="ECO:0000313" key="1">
    <source>
        <dbReference type="EMBL" id="KAJ7533841.1"/>
    </source>
</evidence>
<organism evidence="1 2">
    <name type="scientific">Diphasiastrum complanatum</name>
    <name type="common">Issler's clubmoss</name>
    <name type="synonym">Lycopodium complanatum</name>
    <dbReference type="NCBI Taxonomy" id="34168"/>
    <lineage>
        <taxon>Eukaryota</taxon>
        <taxon>Viridiplantae</taxon>
        <taxon>Streptophyta</taxon>
        <taxon>Embryophyta</taxon>
        <taxon>Tracheophyta</taxon>
        <taxon>Lycopodiopsida</taxon>
        <taxon>Lycopodiales</taxon>
        <taxon>Lycopodiaceae</taxon>
        <taxon>Lycopodioideae</taxon>
        <taxon>Diphasiastrum</taxon>
    </lineage>
</organism>
<dbReference type="Proteomes" id="UP001162992">
    <property type="component" value="Chromosome 13"/>
</dbReference>
<proteinExistence type="predicted"/>
<comment type="caution">
    <text evidence="1">The sequence shown here is derived from an EMBL/GenBank/DDBJ whole genome shotgun (WGS) entry which is preliminary data.</text>
</comment>
<keyword evidence="2" id="KW-1185">Reference proteome</keyword>
<evidence type="ECO:0000313" key="2">
    <source>
        <dbReference type="Proteomes" id="UP001162992"/>
    </source>
</evidence>
<gene>
    <name evidence="1" type="ORF">O6H91_13G067200</name>
</gene>
<accession>A0ACC2BVQ5</accession>